<feature type="transmembrane region" description="Helical" evidence="1">
    <location>
        <begin position="170"/>
        <end position="188"/>
    </location>
</feature>
<dbReference type="PATRIC" id="fig|512763.3.peg.1478"/>
<proteinExistence type="predicted"/>
<organism evidence="2 3">
    <name type="scientific">Rufibacter tibetensis</name>
    <dbReference type="NCBI Taxonomy" id="512763"/>
    <lineage>
        <taxon>Bacteria</taxon>
        <taxon>Pseudomonadati</taxon>
        <taxon>Bacteroidota</taxon>
        <taxon>Cytophagia</taxon>
        <taxon>Cytophagales</taxon>
        <taxon>Hymenobacteraceae</taxon>
        <taxon>Rufibacter</taxon>
    </lineage>
</organism>
<keyword evidence="1" id="KW-1133">Transmembrane helix</keyword>
<feature type="transmembrane region" description="Helical" evidence="1">
    <location>
        <begin position="129"/>
        <end position="150"/>
    </location>
</feature>
<evidence type="ECO:0000313" key="3">
    <source>
        <dbReference type="Proteomes" id="UP000061382"/>
    </source>
</evidence>
<dbReference type="EMBL" id="CP012643">
    <property type="protein sequence ID" value="ALJ01274.1"/>
    <property type="molecule type" value="Genomic_DNA"/>
</dbReference>
<feature type="transmembrane region" description="Helical" evidence="1">
    <location>
        <begin position="39"/>
        <end position="57"/>
    </location>
</feature>
<keyword evidence="3" id="KW-1185">Reference proteome</keyword>
<dbReference type="Proteomes" id="UP000061382">
    <property type="component" value="Chromosome"/>
</dbReference>
<accession>A0A0P0CUN1</accession>
<evidence type="ECO:0000256" key="1">
    <source>
        <dbReference type="SAM" id="Phobius"/>
    </source>
</evidence>
<dbReference type="AlphaFoldDB" id="A0A0P0CUN1"/>
<dbReference type="KEGG" id="rti:DC20_06675"/>
<evidence type="ECO:0000313" key="2">
    <source>
        <dbReference type="EMBL" id="ALJ01274.1"/>
    </source>
</evidence>
<gene>
    <name evidence="2" type="ORF">DC20_06675</name>
</gene>
<keyword evidence="1" id="KW-0472">Membrane</keyword>
<feature type="transmembrane region" description="Helical" evidence="1">
    <location>
        <begin position="69"/>
        <end position="87"/>
    </location>
</feature>
<name>A0A0P0CUN1_9BACT</name>
<dbReference type="STRING" id="512763.DC20_06675"/>
<reference evidence="2 3" key="1">
    <citation type="submission" date="2015-08" db="EMBL/GenBank/DDBJ databases">
        <title>Complete genome sequence of Rufibacter tibetensis strain 1351t, a radiation-resistant bacterium from tibet plateau.</title>
        <authorList>
            <person name="Dai J."/>
        </authorList>
    </citation>
    <scope>NUCLEOTIDE SEQUENCE [LARGE SCALE GENOMIC DNA]</scope>
    <source>
        <strain evidence="2 3">1351</strain>
    </source>
</reference>
<sequence length="227" mass="25399">MSLPEKLALAQTFGLVVLGIVASYIDTAWFEEVYTVEDGFVEWLTVLPLVVVIAFCLSRIIGRKEPGSVRFMTGTILIVLFSFFVAGEEISWGQRIFQVQSTGFFKENNSQQEMNLHNMVINGVKVNKVIFSQALTVGAAFYLLALPLIYRKSRNIKELIDGWAVPVPRLYQIISFLLLFGVIGLCPSGKRAELLEMGATTLFCLIVLCPFNPIQSDRELLNNPKQS</sequence>
<keyword evidence="1" id="KW-0812">Transmembrane</keyword>
<protein>
    <submittedName>
        <fullName evidence="2">Uncharacterized protein</fullName>
    </submittedName>
</protein>
<feature type="transmembrane region" description="Helical" evidence="1">
    <location>
        <begin position="194"/>
        <end position="211"/>
    </location>
</feature>